<accession>A0ABR4BSN4</accession>
<keyword evidence="3" id="KW-1185">Reference proteome</keyword>
<evidence type="ECO:0000256" key="1">
    <source>
        <dbReference type="SAM" id="MobiDB-lite"/>
    </source>
</evidence>
<protein>
    <submittedName>
        <fullName evidence="2">Uncharacterized protein</fullName>
    </submittedName>
</protein>
<proteinExistence type="predicted"/>
<evidence type="ECO:0000313" key="2">
    <source>
        <dbReference type="EMBL" id="KAL2060655.1"/>
    </source>
</evidence>
<sequence>MKNEERENEERENEERENEERENEERKNSDWKALPQPPALASEILLEFTPYPSIDSDQGYRNHPPPSIRSNPIQSRESARKMSKLIGSLVQKSNSRSETKKKWTSPSPLLTHPPPSLVEKEEIHSLNRTQFCFAVSPVLYSFLAPRCAQRPNYARFSTNQSINRIQSRKCAVQEWYSLAFVFCMGVLLCPERSAIFHPWKKGEKREKKVDVGLYQSKALNEMDGRSMSRDGGKIQIANAKPNQGNADATYEEKRIMAFSMRRYQLLEIITNGDTRKLADVSFCRDMEGTADGHQTE</sequence>
<dbReference type="Proteomes" id="UP001595075">
    <property type="component" value="Unassembled WGS sequence"/>
</dbReference>
<feature type="compositionally biased region" description="Acidic residues" evidence="1">
    <location>
        <begin position="10"/>
        <end position="22"/>
    </location>
</feature>
<name>A0ABR4BSN4_9HELO</name>
<comment type="caution">
    <text evidence="2">The sequence shown here is derived from an EMBL/GenBank/DDBJ whole genome shotgun (WGS) entry which is preliminary data.</text>
</comment>
<evidence type="ECO:0000313" key="3">
    <source>
        <dbReference type="Proteomes" id="UP001595075"/>
    </source>
</evidence>
<feature type="region of interest" description="Disordered" evidence="1">
    <location>
        <begin position="1"/>
        <end position="115"/>
    </location>
</feature>
<reference evidence="2 3" key="1">
    <citation type="journal article" date="2024" name="Commun. Biol.">
        <title>Comparative genomic analysis of thermophilic fungi reveals convergent evolutionary adaptations and gene losses.</title>
        <authorList>
            <person name="Steindorff A.S."/>
            <person name="Aguilar-Pontes M.V."/>
            <person name="Robinson A.J."/>
            <person name="Andreopoulos B."/>
            <person name="LaButti K."/>
            <person name="Kuo A."/>
            <person name="Mondo S."/>
            <person name="Riley R."/>
            <person name="Otillar R."/>
            <person name="Haridas S."/>
            <person name="Lipzen A."/>
            <person name="Grimwood J."/>
            <person name="Schmutz J."/>
            <person name="Clum A."/>
            <person name="Reid I.D."/>
            <person name="Moisan M.C."/>
            <person name="Butler G."/>
            <person name="Nguyen T.T.M."/>
            <person name="Dewar K."/>
            <person name="Conant G."/>
            <person name="Drula E."/>
            <person name="Henrissat B."/>
            <person name="Hansel C."/>
            <person name="Singer S."/>
            <person name="Hutchinson M.I."/>
            <person name="de Vries R.P."/>
            <person name="Natvig D.O."/>
            <person name="Powell A.J."/>
            <person name="Tsang A."/>
            <person name="Grigoriev I.V."/>
        </authorList>
    </citation>
    <scope>NUCLEOTIDE SEQUENCE [LARGE SCALE GENOMIC DNA]</scope>
    <source>
        <strain evidence="2 3">CBS 494.80</strain>
    </source>
</reference>
<dbReference type="EMBL" id="JAZHXI010000021">
    <property type="protein sequence ID" value="KAL2060655.1"/>
    <property type="molecule type" value="Genomic_DNA"/>
</dbReference>
<organism evidence="2 3">
    <name type="scientific">Oculimacula yallundae</name>
    <dbReference type="NCBI Taxonomy" id="86028"/>
    <lineage>
        <taxon>Eukaryota</taxon>
        <taxon>Fungi</taxon>
        <taxon>Dikarya</taxon>
        <taxon>Ascomycota</taxon>
        <taxon>Pezizomycotina</taxon>
        <taxon>Leotiomycetes</taxon>
        <taxon>Helotiales</taxon>
        <taxon>Ploettnerulaceae</taxon>
        <taxon>Oculimacula</taxon>
    </lineage>
</organism>
<gene>
    <name evidence="2" type="ORF">VTL71DRAFT_9296</name>
</gene>